<dbReference type="EMBL" id="CAVK010000055">
    <property type="protein sequence ID" value="CCW16740.1"/>
    <property type="molecule type" value="Genomic_DNA"/>
</dbReference>
<dbReference type="GO" id="GO:0015562">
    <property type="term" value="F:efflux transmembrane transporter activity"/>
    <property type="evidence" value="ECO:0007669"/>
    <property type="project" value="TreeGrafter"/>
</dbReference>
<protein>
    <recommendedName>
        <fullName evidence="7">RND transporter</fullName>
    </recommendedName>
</protein>
<feature type="domain" description="CzcB-like barrel-sandwich hybrid" evidence="4">
    <location>
        <begin position="59"/>
        <end position="197"/>
    </location>
</feature>
<evidence type="ECO:0000256" key="1">
    <source>
        <dbReference type="ARBA" id="ARBA00009477"/>
    </source>
</evidence>
<reference evidence="6" key="2">
    <citation type="submission" date="2013-04" db="EMBL/GenBank/DDBJ databases">
        <title>Bisphenol A degrading Sphingobium sp. strain BiD32.</title>
        <authorList>
            <person name="Nielsen J.L."/>
            <person name="Zhou N.A."/>
            <person name="Kjeldal H."/>
        </authorList>
    </citation>
    <scope>NUCLEOTIDE SEQUENCE [LARGE SCALE GENOMIC DNA]</scope>
    <source>
        <strain evidence="6">BiD32</strain>
    </source>
</reference>
<feature type="transmembrane region" description="Helical" evidence="2">
    <location>
        <begin position="9"/>
        <end position="26"/>
    </location>
</feature>
<dbReference type="Pfam" id="PF25954">
    <property type="entry name" value="Beta-barrel_RND_2"/>
    <property type="match status" value="1"/>
</dbReference>
<reference evidence="5 6" key="1">
    <citation type="submission" date="2013-03" db="EMBL/GenBank/DDBJ databases">
        <authorList>
            <person name="Le V."/>
        </authorList>
    </citation>
    <scope>NUCLEOTIDE SEQUENCE [LARGE SCALE GENOMIC DNA]</scope>
    <source>
        <strain evidence="5 6">BiD32</strain>
    </source>
</reference>
<dbReference type="InterPro" id="IPR058792">
    <property type="entry name" value="Beta-barrel_RND_2"/>
</dbReference>
<evidence type="ECO:0000313" key="6">
    <source>
        <dbReference type="Proteomes" id="UP000013201"/>
    </source>
</evidence>
<dbReference type="GO" id="GO:1990281">
    <property type="term" value="C:efflux pump complex"/>
    <property type="evidence" value="ECO:0007669"/>
    <property type="project" value="TreeGrafter"/>
</dbReference>
<keyword evidence="2" id="KW-0472">Membrane</keyword>
<name>N1MHQ9_9SPHN</name>
<evidence type="ECO:0000259" key="3">
    <source>
        <dbReference type="Pfam" id="PF25954"/>
    </source>
</evidence>
<gene>
    <name evidence="5" type="ORF">EBBID32_10780</name>
</gene>
<dbReference type="NCBIfam" id="TIGR01730">
    <property type="entry name" value="RND_mfp"/>
    <property type="match status" value="1"/>
</dbReference>
<proteinExistence type="inferred from homology"/>
<dbReference type="SUPFAM" id="SSF111369">
    <property type="entry name" value="HlyD-like secretion proteins"/>
    <property type="match status" value="1"/>
</dbReference>
<accession>N1MHQ9</accession>
<evidence type="ECO:0000256" key="2">
    <source>
        <dbReference type="SAM" id="Phobius"/>
    </source>
</evidence>
<dbReference type="RefSeq" id="WP_006952092.1">
    <property type="nucleotide sequence ID" value="NZ_CAVK010000055.1"/>
</dbReference>
<comment type="caution">
    <text evidence="5">The sequence shown here is derived from an EMBL/GenBank/DDBJ whole genome shotgun (WGS) entry which is preliminary data.</text>
</comment>
<keyword evidence="6" id="KW-1185">Reference proteome</keyword>
<dbReference type="Proteomes" id="UP000013201">
    <property type="component" value="Unassembled WGS sequence"/>
</dbReference>
<dbReference type="InterPro" id="IPR058647">
    <property type="entry name" value="BSH_CzcB-like"/>
</dbReference>
<dbReference type="PANTHER" id="PTHR30469:SF15">
    <property type="entry name" value="HLYD FAMILY OF SECRETION PROTEINS"/>
    <property type="match status" value="1"/>
</dbReference>
<dbReference type="InterPro" id="IPR006143">
    <property type="entry name" value="RND_pump_MFP"/>
</dbReference>
<evidence type="ECO:0008006" key="7">
    <source>
        <dbReference type="Google" id="ProtNLM"/>
    </source>
</evidence>
<dbReference type="PANTHER" id="PTHR30469">
    <property type="entry name" value="MULTIDRUG RESISTANCE PROTEIN MDTA"/>
    <property type="match status" value="1"/>
</dbReference>
<keyword evidence="2" id="KW-1133">Transmembrane helix</keyword>
<dbReference type="AlphaFoldDB" id="N1MHQ9"/>
<comment type="similarity">
    <text evidence="1">Belongs to the membrane fusion protein (MFP) (TC 8.A.1) family.</text>
</comment>
<organism evidence="5 6">
    <name type="scientific">Sphingobium indicum BiD32</name>
    <dbReference type="NCBI Taxonomy" id="1301087"/>
    <lineage>
        <taxon>Bacteria</taxon>
        <taxon>Pseudomonadati</taxon>
        <taxon>Pseudomonadota</taxon>
        <taxon>Alphaproteobacteria</taxon>
        <taxon>Sphingomonadales</taxon>
        <taxon>Sphingomonadaceae</taxon>
        <taxon>Sphingobium</taxon>
    </lineage>
</organism>
<dbReference type="Gene3D" id="1.10.287.470">
    <property type="entry name" value="Helix hairpin bin"/>
    <property type="match status" value="1"/>
</dbReference>
<sequence length="351" mass="38272">MKISTRQSIFAGLALILLALAGYWLLVPRTKEVVTFVSQVAPAERVLAVNGRIRPRLQVDIRPALGGELIALPFNVGDRVTRGQILARIDDAPETAAIAEAEASVQTQQATLAQARRDLARFVALGQFATKREVEQRRLTVLEGERELSRRRASVVRVRELRDRRVLRAPFGGVILERPVDPGQTVGLESVIYRLADLSSPEVNLEVDEIYAAEIRPGMEAMVSLPGRTRHLRAIVAHVEPRVDPATGARDVRLSLVDAAVDVPSGLTVTVNLVMEKRDRAISVPRSAVIQSSSGAKVRIVGTDDVVIEREIGFVDWPAEKVIVTSGIRAGERILANPESAAPGEEVRVAK</sequence>
<keyword evidence="2" id="KW-0812">Transmembrane</keyword>
<dbReference type="Gene3D" id="2.40.420.20">
    <property type="match status" value="1"/>
</dbReference>
<evidence type="ECO:0000259" key="4">
    <source>
        <dbReference type="Pfam" id="PF25973"/>
    </source>
</evidence>
<dbReference type="Gene3D" id="2.40.30.170">
    <property type="match status" value="1"/>
</dbReference>
<dbReference type="Gene3D" id="2.40.50.100">
    <property type="match status" value="1"/>
</dbReference>
<feature type="domain" description="CusB-like beta-barrel" evidence="3">
    <location>
        <begin position="203"/>
        <end position="274"/>
    </location>
</feature>
<evidence type="ECO:0000313" key="5">
    <source>
        <dbReference type="EMBL" id="CCW16740.1"/>
    </source>
</evidence>
<dbReference type="Pfam" id="PF25973">
    <property type="entry name" value="BSH_CzcB"/>
    <property type="match status" value="1"/>
</dbReference>